<evidence type="ECO:0000313" key="7">
    <source>
        <dbReference type="Ensembl" id="ENSACIP00000004919.1"/>
    </source>
</evidence>
<dbReference type="Gene3D" id="3.40.220.10">
    <property type="entry name" value="Leucine Aminopeptidase, subunit E, domain 1"/>
    <property type="match status" value="1"/>
</dbReference>
<protein>
    <recommendedName>
        <fullName evidence="6">Macro domain-containing protein</fullName>
    </recommendedName>
</protein>
<reference evidence="7" key="2">
    <citation type="submission" date="2025-09" db="UniProtKB">
        <authorList>
            <consortium name="Ensembl"/>
        </authorList>
    </citation>
    <scope>IDENTIFICATION</scope>
</reference>
<evidence type="ECO:0000256" key="5">
    <source>
        <dbReference type="ARBA" id="ARBA00023242"/>
    </source>
</evidence>
<dbReference type="InterPro" id="IPR002589">
    <property type="entry name" value="Macro_dom"/>
</dbReference>
<reference evidence="7" key="1">
    <citation type="submission" date="2025-08" db="UniProtKB">
        <authorList>
            <consortium name="Ensembl"/>
        </authorList>
    </citation>
    <scope>IDENTIFICATION</scope>
</reference>
<dbReference type="STRING" id="61819.ENSACIP00000004919"/>
<dbReference type="GeneTree" id="ENSGT00940000154311"/>
<evidence type="ECO:0000256" key="3">
    <source>
        <dbReference type="ARBA" id="ARBA00022679"/>
    </source>
</evidence>
<dbReference type="GO" id="GO:0003714">
    <property type="term" value="F:transcription corepressor activity"/>
    <property type="evidence" value="ECO:0007669"/>
    <property type="project" value="TreeGrafter"/>
</dbReference>
<dbReference type="GO" id="GO:0010629">
    <property type="term" value="P:negative regulation of gene expression"/>
    <property type="evidence" value="ECO:0007669"/>
    <property type="project" value="TreeGrafter"/>
</dbReference>
<dbReference type="PANTHER" id="PTHR14453:SF89">
    <property type="entry name" value="PROTEIN MONO-ADP-RIBOSYLTRANSFERASE PARP14"/>
    <property type="match status" value="1"/>
</dbReference>
<proteinExistence type="predicted"/>
<dbReference type="GO" id="GO:1990404">
    <property type="term" value="F:NAD+-protein mono-ADP-ribosyltransferase activity"/>
    <property type="evidence" value="ECO:0007669"/>
    <property type="project" value="TreeGrafter"/>
</dbReference>
<keyword evidence="8" id="KW-1185">Reference proteome</keyword>
<keyword evidence="4" id="KW-0520">NAD</keyword>
<keyword evidence="2" id="KW-0328">Glycosyltransferase</keyword>
<dbReference type="Proteomes" id="UP000261340">
    <property type="component" value="Unplaced"/>
</dbReference>
<keyword evidence="3" id="KW-0808">Transferase</keyword>
<sequence>SRRDSLRKTPSTQECLAQLVEKTDSVTKTLYQRKTPEGVEIAVCKADMCSYPVHAVVNPANQDLKHNAGLAASFLKAAGPQLQNECDKIIKRGQLKPGDCVITGAGGQLCCQKVIHVVGPKFENLKKHGLKHKNLTSISLPAIGTGNLGFPKDLVASLILDKISEFSQKKNPKHLKKVVIVLYPGDKQTIQEITLLHCYLPAKYPPVSPLLI</sequence>
<dbReference type="GO" id="GO:0070212">
    <property type="term" value="P:protein poly-ADP-ribosylation"/>
    <property type="evidence" value="ECO:0007669"/>
    <property type="project" value="TreeGrafter"/>
</dbReference>
<dbReference type="InterPro" id="IPR052056">
    <property type="entry name" value="Mono-ARTD/PARP"/>
</dbReference>
<dbReference type="PROSITE" id="PS51154">
    <property type="entry name" value="MACRO"/>
    <property type="match status" value="1"/>
</dbReference>
<evidence type="ECO:0000256" key="4">
    <source>
        <dbReference type="ARBA" id="ARBA00023027"/>
    </source>
</evidence>
<evidence type="ECO:0000313" key="8">
    <source>
        <dbReference type="Proteomes" id="UP000261340"/>
    </source>
</evidence>
<dbReference type="GO" id="GO:0005737">
    <property type="term" value="C:cytoplasm"/>
    <property type="evidence" value="ECO:0007669"/>
    <property type="project" value="TreeGrafter"/>
</dbReference>
<evidence type="ECO:0000256" key="2">
    <source>
        <dbReference type="ARBA" id="ARBA00022676"/>
    </source>
</evidence>
<feature type="domain" description="Macro" evidence="6">
    <location>
        <begin position="28"/>
        <end position="199"/>
    </location>
</feature>
<dbReference type="GO" id="GO:0003950">
    <property type="term" value="F:NAD+ poly-ADP-ribosyltransferase activity"/>
    <property type="evidence" value="ECO:0007669"/>
    <property type="project" value="TreeGrafter"/>
</dbReference>
<evidence type="ECO:0000256" key="1">
    <source>
        <dbReference type="ARBA" id="ARBA00004123"/>
    </source>
</evidence>
<dbReference type="Pfam" id="PF01661">
    <property type="entry name" value="Macro"/>
    <property type="match status" value="1"/>
</dbReference>
<dbReference type="AlphaFoldDB" id="A0A3Q0QZ64"/>
<accession>A0A3Q0QZ64</accession>
<keyword evidence="5" id="KW-0539">Nucleus</keyword>
<evidence type="ECO:0000259" key="6">
    <source>
        <dbReference type="PROSITE" id="PS51154"/>
    </source>
</evidence>
<dbReference type="InterPro" id="IPR043472">
    <property type="entry name" value="Macro_dom-like"/>
</dbReference>
<organism evidence="7 8">
    <name type="scientific">Amphilophus citrinellus</name>
    <name type="common">Midas cichlid</name>
    <name type="synonym">Cichlasoma citrinellum</name>
    <dbReference type="NCBI Taxonomy" id="61819"/>
    <lineage>
        <taxon>Eukaryota</taxon>
        <taxon>Metazoa</taxon>
        <taxon>Chordata</taxon>
        <taxon>Craniata</taxon>
        <taxon>Vertebrata</taxon>
        <taxon>Euteleostomi</taxon>
        <taxon>Actinopterygii</taxon>
        <taxon>Neopterygii</taxon>
        <taxon>Teleostei</taxon>
        <taxon>Neoteleostei</taxon>
        <taxon>Acanthomorphata</taxon>
        <taxon>Ovalentaria</taxon>
        <taxon>Cichlomorphae</taxon>
        <taxon>Cichliformes</taxon>
        <taxon>Cichlidae</taxon>
        <taxon>New World cichlids</taxon>
        <taxon>Cichlasomatinae</taxon>
        <taxon>Heroini</taxon>
        <taxon>Amphilophus</taxon>
    </lineage>
</organism>
<dbReference type="Ensembl" id="ENSACIT00000005076.1">
    <property type="protein sequence ID" value="ENSACIP00000004919.1"/>
    <property type="gene ID" value="ENSACIG00000003882.1"/>
</dbReference>
<dbReference type="GO" id="GO:0005634">
    <property type="term" value="C:nucleus"/>
    <property type="evidence" value="ECO:0007669"/>
    <property type="project" value="UniProtKB-SubCell"/>
</dbReference>
<dbReference type="OMA" id="HERYQCH"/>
<dbReference type="SUPFAM" id="SSF52949">
    <property type="entry name" value="Macro domain-like"/>
    <property type="match status" value="1"/>
</dbReference>
<name>A0A3Q0QZ64_AMPCI</name>
<dbReference type="SMART" id="SM00506">
    <property type="entry name" value="A1pp"/>
    <property type="match status" value="1"/>
</dbReference>
<dbReference type="PANTHER" id="PTHR14453">
    <property type="entry name" value="PARP/ZINC FINGER CCCH TYPE DOMAIN CONTAINING PROTEIN"/>
    <property type="match status" value="1"/>
</dbReference>
<comment type="subcellular location">
    <subcellularLocation>
        <location evidence="1">Nucleus</location>
    </subcellularLocation>
</comment>